<gene>
    <name evidence="2" type="ORF">GJ744_003079</name>
</gene>
<protein>
    <submittedName>
        <fullName evidence="2">Uncharacterized protein</fullName>
    </submittedName>
</protein>
<comment type="caution">
    <text evidence="2">The sequence shown here is derived from an EMBL/GenBank/DDBJ whole genome shotgun (WGS) entry which is preliminary data.</text>
</comment>
<feature type="region of interest" description="Disordered" evidence="1">
    <location>
        <begin position="51"/>
        <end position="71"/>
    </location>
</feature>
<sequence>MSVERPLVNSGFENASVPSSIRKGPKKRLYIGYHDSKVDLAKNMEALEISTPINNPQGFGTPQLPLNTEKT</sequence>
<dbReference type="AlphaFoldDB" id="A0A8H7ARG8"/>
<evidence type="ECO:0000313" key="3">
    <source>
        <dbReference type="Proteomes" id="UP000606974"/>
    </source>
</evidence>
<name>A0A8H7ARG8_9EURO</name>
<organism evidence="2 3">
    <name type="scientific">Endocarpon pusillum</name>
    <dbReference type="NCBI Taxonomy" id="364733"/>
    <lineage>
        <taxon>Eukaryota</taxon>
        <taxon>Fungi</taxon>
        <taxon>Dikarya</taxon>
        <taxon>Ascomycota</taxon>
        <taxon>Pezizomycotina</taxon>
        <taxon>Eurotiomycetes</taxon>
        <taxon>Chaetothyriomycetidae</taxon>
        <taxon>Verrucariales</taxon>
        <taxon>Verrucariaceae</taxon>
        <taxon>Endocarpon</taxon>
    </lineage>
</organism>
<evidence type="ECO:0000313" key="2">
    <source>
        <dbReference type="EMBL" id="KAF7511846.1"/>
    </source>
</evidence>
<keyword evidence="3" id="KW-1185">Reference proteome</keyword>
<proteinExistence type="predicted"/>
<reference evidence="2" key="1">
    <citation type="submission" date="2020-02" db="EMBL/GenBank/DDBJ databases">
        <authorList>
            <person name="Palmer J.M."/>
        </authorList>
    </citation>
    <scope>NUCLEOTIDE SEQUENCE</scope>
    <source>
        <strain evidence="2">EPUS1.4</strain>
        <tissue evidence="2">Thallus</tissue>
    </source>
</reference>
<evidence type="ECO:0000256" key="1">
    <source>
        <dbReference type="SAM" id="MobiDB-lite"/>
    </source>
</evidence>
<dbReference type="EMBL" id="JAACFV010000016">
    <property type="protein sequence ID" value="KAF7511846.1"/>
    <property type="molecule type" value="Genomic_DNA"/>
</dbReference>
<dbReference type="Proteomes" id="UP000606974">
    <property type="component" value="Unassembled WGS sequence"/>
</dbReference>
<accession>A0A8H7ARG8</accession>